<evidence type="ECO:0000313" key="1">
    <source>
        <dbReference type="EMBL" id="KAJ8896956.1"/>
    </source>
</evidence>
<dbReference type="PANTHER" id="PTHR33244">
    <property type="entry name" value="INTEGRASE CATALYTIC DOMAIN-CONTAINING PROTEIN-RELATED"/>
    <property type="match status" value="1"/>
</dbReference>
<dbReference type="EMBL" id="JARBHB010000001">
    <property type="protein sequence ID" value="KAJ8896956.1"/>
    <property type="molecule type" value="Genomic_DNA"/>
</dbReference>
<reference evidence="1 2" key="1">
    <citation type="submission" date="2023-02" db="EMBL/GenBank/DDBJ databases">
        <title>LHISI_Scaffold_Assembly.</title>
        <authorList>
            <person name="Stuart O.P."/>
            <person name="Cleave R."/>
            <person name="Magrath M.J.L."/>
            <person name="Mikheyev A.S."/>
        </authorList>
    </citation>
    <scope>NUCLEOTIDE SEQUENCE [LARGE SCALE GENOMIC DNA]</scope>
    <source>
        <strain evidence="1">Daus_M_001</strain>
        <tissue evidence="1">Leg muscle</tissue>
    </source>
</reference>
<accession>A0ABQ9IJT4</accession>
<dbReference type="PANTHER" id="PTHR33244:SF3">
    <property type="entry name" value="PEPTIDASE A2 DOMAIN-CONTAINING PROTEIN"/>
    <property type="match status" value="1"/>
</dbReference>
<sequence>MLCKVTEGKIPLSLALYDYRNTHIVGIGLSPAQMHLYHCLIKSKIPTHPDLLKSHVYADVPARLRARQHSQTCYYERSAGVLPELSPNQSFRGQHGNKWTPVIVVSKFDALRSYLLKTLDDTVYRRNGKHLRAVPSSSFNNELSGSGPEL</sequence>
<keyword evidence="2" id="KW-1185">Reference proteome</keyword>
<name>A0ABQ9IJT4_9NEOP</name>
<organism evidence="1 2">
    <name type="scientific">Dryococelus australis</name>
    <dbReference type="NCBI Taxonomy" id="614101"/>
    <lineage>
        <taxon>Eukaryota</taxon>
        <taxon>Metazoa</taxon>
        <taxon>Ecdysozoa</taxon>
        <taxon>Arthropoda</taxon>
        <taxon>Hexapoda</taxon>
        <taxon>Insecta</taxon>
        <taxon>Pterygota</taxon>
        <taxon>Neoptera</taxon>
        <taxon>Polyneoptera</taxon>
        <taxon>Phasmatodea</taxon>
        <taxon>Verophasmatodea</taxon>
        <taxon>Anareolatae</taxon>
        <taxon>Phasmatidae</taxon>
        <taxon>Eurycanthinae</taxon>
        <taxon>Dryococelus</taxon>
    </lineage>
</organism>
<gene>
    <name evidence="1" type="ORF">PR048_002302</name>
</gene>
<dbReference type="Proteomes" id="UP001159363">
    <property type="component" value="Chromosome 1"/>
</dbReference>
<proteinExistence type="predicted"/>
<comment type="caution">
    <text evidence="1">The sequence shown here is derived from an EMBL/GenBank/DDBJ whole genome shotgun (WGS) entry which is preliminary data.</text>
</comment>
<protein>
    <submittedName>
        <fullName evidence="1">Uncharacterized protein</fullName>
    </submittedName>
</protein>
<evidence type="ECO:0000313" key="2">
    <source>
        <dbReference type="Proteomes" id="UP001159363"/>
    </source>
</evidence>